<dbReference type="InterPro" id="IPR029058">
    <property type="entry name" value="AB_hydrolase_fold"/>
</dbReference>
<protein>
    <recommendedName>
        <fullName evidence="1">Serine aminopeptidase S33 domain-containing protein</fullName>
    </recommendedName>
</protein>
<reference evidence="2 3" key="1">
    <citation type="submission" date="2013-05" db="EMBL/GenBank/DDBJ databases">
        <title>The Genome Sequence of Corynebacterium pyruviciproducens 1773O (ATCC BAA-1742).</title>
        <authorList>
            <consortium name="The Broad Institute Genomics Platform"/>
            <person name="Earl A."/>
            <person name="Ward D."/>
            <person name="Feldgarden M."/>
            <person name="Gevers D."/>
            <person name="Tong J."/>
            <person name="Walker B."/>
            <person name="Young S."/>
            <person name="Zeng Q."/>
            <person name="Gargeya S."/>
            <person name="Fitzgerald M."/>
            <person name="Haas B."/>
            <person name="Abouelleil A."/>
            <person name="Allen A.W."/>
            <person name="Alvarado L."/>
            <person name="Arachchi H.M."/>
            <person name="Berlin A.M."/>
            <person name="Chapman S.B."/>
            <person name="Gainer-Dewar J."/>
            <person name="Goldberg J."/>
            <person name="Griggs A."/>
            <person name="Gujja S."/>
            <person name="Hansen M."/>
            <person name="Howarth C."/>
            <person name="Imamovic A."/>
            <person name="Ireland A."/>
            <person name="Larimer J."/>
            <person name="McCowan C."/>
            <person name="Murphy C."/>
            <person name="Pearson M."/>
            <person name="Poon T.W."/>
            <person name="Priest M."/>
            <person name="Roberts A."/>
            <person name="Saif S."/>
            <person name="Shea T."/>
            <person name="Sisk P."/>
            <person name="Sykes S."/>
            <person name="Wortman J."/>
            <person name="Nusbaum C."/>
            <person name="Birren B."/>
        </authorList>
    </citation>
    <scope>NUCLEOTIDE SEQUENCE [LARGE SCALE GENOMIC DNA]</scope>
    <source>
        <strain evidence="2 3">ATCC BAA-1742</strain>
    </source>
</reference>
<name>S2YUK4_9CORY</name>
<dbReference type="HOGENOM" id="CLU_048353_3_3_11"/>
<dbReference type="InterPro" id="IPR022742">
    <property type="entry name" value="Hydrolase_4"/>
</dbReference>
<dbReference type="Pfam" id="PF12146">
    <property type="entry name" value="Hydrolase_4"/>
    <property type="match status" value="1"/>
</dbReference>
<dbReference type="STRING" id="1125779.HMPREF1219_02487"/>
<dbReference type="Gene3D" id="3.40.50.1820">
    <property type="entry name" value="alpha/beta hydrolase"/>
    <property type="match status" value="1"/>
</dbReference>
<dbReference type="PATRIC" id="fig|1125779.3.peg.2426"/>
<gene>
    <name evidence="2" type="ORF">HMPREF1219_02487</name>
</gene>
<comment type="caution">
    <text evidence="2">The sequence shown here is derived from an EMBL/GenBank/DDBJ whole genome shotgun (WGS) entry which is preliminary data.</text>
</comment>
<evidence type="ECO:0000313" key="3">
    <source>
        <dbReference type="Proteomes" id="UP000014408"/>
    </source>
</evidence>
<organism evidence="2 3">
    <name type="scientific">Corynebacterium pyruviciproducens ATCC BAA-1742</name>
    <dbReference type="NCBI Taxonomy" id="1125779"/>
    <lineage>
        <taxon>Bacteria</taxon>
        <taxon>Bacillati</taxon>
        <taxon>Actinomycetota</taxon>
        <taxon>Actinomycetes</taxon>
        <taxon>Mycobacteriales</taxon>
        <taxon>Corynebacteriaceae</taxon>
        <taxon>Corynebacterium</taxon>
    </lineage>
</organism>
<dbReference type="SUPFAM" id="SSF53474">
    <property type="entry name" value="alpha/beta-Hydrolases"/>
    <property type="match status" value="1"/>
</dbReference>
<sequence>MSRRPVSFPGMGPGGVPCAVAGILDVPASPRGVILMAHCFGCTKNAPHLHRLSKELARLGYAVLRFDFYGVGETRGDFSWGSFDLDVANVAAAGEYLRGLGLTETARIGHSLGGLAVLSGATVPVVTIGTPSQPGHVLGLVHEGTNVVGGKELVIGGAMVSSLRSAYVADPGVPVLAIHSVDDEVVPFTEAQALRGRLARVESHDLVGVNHMMTDWAVPKRLAGTIATWLGKTYE</sequence>
<evidence type="ECO:0000259" key="1">
    <source>
        <dbReference type="Pfam" id="PF12146"/>
    </source>
</evidence>
<keyword evidence="3" id="KW-1185">Reference proteome</keyword>
<accession>S2YUK4</accession>
<dbReference type="AlphaFoldDB" id="S2YUK4"/>
<dbReference type="EMBL" id="ATBY01000017">
    <property type="protein sequence ID" value="EPD68063.1"/>
    <property type="molecule type" value="Genomic_DNA"/>
</dbReference>
<dbReference type="eggNOG" id="COG1073">
    <property type="taxonomic scope" value="Bacteria"/>
</dbReference>
<proteinExistence type="predicted"/>
<evidence type="ECO:0000313" key="2">
    <source>
        <dbReference type="EMBL" id="EPD68063.1"/>
    </source>
</evidence>
<dbReference type="RefSeq" id="WP_016459198.1">
    <property type="nucleotide sequence ID" value="NZ_KE150448.1"/>
</dbReference>
<feature type="domain" description="Serine aminopeptidase S33" evidence="1">
    <location>
        <begin position="29"/>
        <end position="119"/>
    </location>
</feature>
<dbReference type="Proteomes" id="UP000014408">
    <property type="component" value="Unassembled WGS sequence"/>
</dbReference>